<gene>
    <name evidence="2" type="ORF">ACK2TP_02860</name>
</gene>
<protein>
    <submittedName>
        <fullName evidence="2">Uncharacterized protein</fullName>
    </submittedName>
</protein>
<evidence type="ECO:0000256" key="1">
    <source>
        <dbReference type="SAM" id="MobiDB-lite"/>
    </source>
</evidence>
<evidence type="ECO:0000313" key="2">
    <source>
        <dbReference type="EMBL" id="MFN2974691.1"/>
    </source>
</evidence>
<keyword evidence="3" id="KW-1185">Reference proteome</keyword>
<accession>A0ABW9KG37</accession>
<sequence>MFGTQYPLDPAKPHPISADGRGRYAGRTQAPYDEEVLPEAIRADFCVPPVSQQKQNLATLNSGNYPGDATVLPGCKR</sequence>
<feature type="region of interest" description="Disordered" evidence="1">
    <location>
        <begin position="1"/>
        <end position="27"/>
    </location>
</feature>
<dbReference type="RefSeq" id="WP_263413751.1">
    <property type="nucleotide sequence ID" value="NZ_BAABBH010000001.1"/>
</dbReference>
<dbReference type="Proteomes" id="UP001634747">
    <property type="component" value="Unassembled WGS sequence"/>
</dbReference>
<comment type="caution">
    <text evidence="2">The sequence shown here is derived from an EMBL/GenBank/DDBJ whole genome shotgun (WGS) entry which is preliminary data.</text>
</comment>
<name>A0ABW9KG37_9BACT</name>
<reference evidence="2 3" key="1">
    <citation type="submission" date="2024-12" db="EMBL/GenBank/DDBJ databases">
        <authorList>
            <person name="Lee Y."/>
        </authorList>
    </citation>
    <scope>NUCLEOTIDE SEQUENCE [LARGE SCALE GENOMIC DNA]</scope>
    <source>
        <strain evidence="2 3">03SUJ4</strain>
    </source>
</reference>
<organism evidence="2 3">
    <name type="scientific">Terriglobus aquaticus</name>
    <dbReference type="NCBI Taxonomy" id="940139"/>
    <lineage>
        <taxon>Bacteria</taxon>
        <taxon>Pseudomonadati</taxon>
        <taxon>Acidobacteriota</taxon>
        <taxon>Terriglobia</taxon>
        <taxon>Terriglobales</taxon>
        <taxon>Acidobacteriaceae</taxon>
        <taxon>Terriglobus</taxon>
    </lineage>
</organism>
<evidence type="ECO:0000313" key="3">
    <source>
        <dbReference type="Proteomes" id="UP001634747"/>
    </source>
</evidence>
<proteinExistence type="predicted"/>
<dbReference type="EMBL" id="JBJYXY010000001">
    <property type="protein sequence ID" value="MFN2974691.1"/>
    <property type="molecule type" value="Genomic_DNA"/>
</dbReference>